<dbReference type="RefSeq" id="WP_347179002.1">
    <property type="nucleotide sequence ID" value="NZ_JAQOSQ010000004.1"/>
</dbReference>
<comment type="similarity">
    <text evidence="1">Belongs to the site-specific recombinase resolvase family.</text>
</comment>
<evidence type="ECO:0000313" key="3">
    <source>
        <dbReference type="EMBL" id="MDJ1182857.1"/>
    </source>
</evidence>
<evidence type="ECO:0000256" key="1">
    <source>
        <dbReference type="ARBA" id="ARBA00009913"/>
    </source>
</evidence>
<reference evidence="3 4" key="1">
    <citation type="submission" date="2023-01" db="EMBL/GenBank/DDBJ databases">
        <title>Novel diversity within Roseofilum (Cyanobacteria; Desertifilaceae) from marine benthic mats with descriptions of four novel species.</title>
        <authorList>
            <person name="Wang Y."/>
            <person name="Berthold D.E."/>
            <person name="Hu J."/>
            <person name="Lefler F.W."/>
            <person name="Laughinghouse H.D. IV."/>
        </authorList>
    </citation>
    <scope>NUCLEOTIDE SEQUENCE [LARGE SCALE GENOMIC DNA]</scope>
    <source>
        <strain evidence="3 4">BLCC-M143</strain>
    </source>
</reference>
<dbReference type="Gene3D" id="3.90.1750.20">
    <property type="entry name" value="Putative Large Serine Recombinase, Chain B, Domain 2"/>
    <property type="match status" value="1"/>
</dbReference>
<dbReference type="PANTHER" id="PTHR30461:SF26">
    <property type="entry name" value="RESOLVASE HOMOLOG YNEB"/>
    <property type="match status" value="1"/>
</dbReference>
<dbReference type="PROSITE" id="PS51737">
    <property type="entry name" value="RECOMBINASE_DNA_BIND"/>
    <property type="match status" value="1"/>
</dbReference>
<dbReference type="InterPro" id="IPR038109">
    <property type="entry name" value="DNA_bind_recomb_sf"/>
</dbReference>
<gene>
    <name evidence="3" type="ORF">PMH09_06570</name>
</gene>
<protein>
    <submittedName>
        <fullName evidence="3">Recombinase family protein</fullName>
    </submittedName>
</protein>
<evidence type="ECO:0000313" key="4">
    <source>
        <dbReference type="Proteomes" id="UP001232992"/>
    </source>
</evidence>
<proteinExistence type="inferred from homology"/>
<comment type="caution">
    <text evidence="3">The sequence shown here is derived from an EMBL/GenBank/DDBJ whole genome shotgun (WGS) entry which is preliminary data.</text>
</comment>
<dbReference type="InterPro" id="IPR011109">
    <property type="entry name" value="DNA_bind_recombinase_dom"/>
</dbReference>
<dbReference type="InterPro" id="IPR006119">
    <property type="entry name" value="Resolv_N"/>
</dbReference>
<sequence>MTIFAYMWCDPLLEAPPDPQIWGWEVDRIYQDLGQRDRWQQLLQDIETQETRAPVYLLVRQLAELGDSAQEVSDRLRHLEELQVNIIAIKETDPPSEVTHRDELLQLFQHLQTHYRSLRIRQGHARNRLQAKPPPGKAPYGYKRGKSAYILDRSCAPVVKDFFEHFLLYGSIRGAVRYLEKKYRKKIGVTTGRRWLTNPVYRGDTAFKDGEIISDTHTPILSREEAAQIDRLLRRNRRLPPRSASAPRSLAGLVRCQQCQSGMKISRVTRHRKSGEYLYLHPISCPLQPKCKGLRYEEVLQGTIDRICQDLQQAVSGLSLPDLDRIKAEVNREITNNNYILDQLPQLVETGILDPETAELRAYKLRTEIATLRSRLSALPPVNLTSVARSVSLPQFWLDLSEAERRFYFREFIREIQVICLPDREKGDRNWQLKLIFIF</sequence>
<evidence type="ECO:0000259" key="2">
    <source>
        <dbReference type="PROSITE" id="PS51737"/>
    </source>
</evidence>
<dbReference type="EMBL" id="JAQOSQ010000004">
    <property type="protein sequence ID" value="MDJ1182857.1"/>
    <property type="molecule type" value="Genomic_DNA"/>
</dbReference>
<dbReference type="SUPFAM" id="SSF53041">
    <property type="entry name" value="Resolvase-like"/>
    <property type="match status" value="1"/>
</dbReference>
<dbReference type="SMART" id="SM00857">
    <property type="entry name" value="Resolvase"/>
    <property type="match status" value="1"/>
</dbReference>
<keyword evidence="4" id="KW-1185">Reference proteome</keyword>
<name>A0ABT7BVM6_9CYAN</name>
<accession>A0ABT7BVM6</accession>
<dbReference type="Proteomes" id="UP001232992">
    <property type="component" value="Unassembled WGS sequence"/>
</dbReference>
<organism evidence="3 4">
    <name type="scientific">Roseofilum casamattae BLCC-M143</name>
    <dbReference type="NCBI Taxonomy" id="3022442"/>
    <lineage>
        <taxon>Bacteria</taxon>
        <taxon>Bacillati</taxon>
        <taxon>Cyanobacteriota</taxon>
        <taxon>Cyanophyceae</taxon>
        <taxon>Desertifilales</taxon>
        <taxon>Desertifilaceae</taxon>
        <taxon>Roseofilum</taxon>
        <taxon>Roseofilum casamattae</taxon>
    </lineage>
</organism>
<dbReference type="InterPro" id="IPR050639">
    <property type="entry name" value="SSR_resolvase"/>
</dbReference>
<dbReference type="InterPro" id="IPR036162">
    <property type="entry name" value="Resolvase-like_N_sf"/>
</dbReference>
<dbReference type="PANTHER" id="PTHR30461">
    <property type="entry name" value="DNA-INVERTASE FROM LAMBDOID PROPHAGE"/>
    <property type="match status" value="1"/>
</dbReference>
<dbReference type="Pfam" id="PF07508">
    <property type="entry name" value="Recombinase"/>
    <property type="match status" value="1"/>
</dbReference>
<feature type="domain" description="Recombinase" evidence="2">
    <location>
        <begin position="139"/>
        <end position="239"/>
    </location>
</feature>
<dbReference type="Pfam" id="PF00239">
    <property type="entry name" value="Resolvase"/>
    <property type="match status" value="1"/>
</dbReference>